<dbReference type="RefSeq" id="WP_084097703.1">
    <property type="nucleotide sequence ID" value="NZ_FWXK01000001.1"/>
</dbReference>
<dbReference type="SMART" id="SM00874">
    <property type="entry name" value="B5"/>
    <property type="match status" value="1"/>
</dbReference>
<dbReference type="GO" id="GO:0004826">
    <property type="term" value="F:phenylalanine-tRNA ligase activity"/>
    <property type="evidence" value="ECO:0007669"/>
    <property type="project" value="UniProtKB-UniRule"/>
</dbReference>
<dbReference type="Gene3D" id="2.40.50.140">
    <property type="entry name" value="Nucleic acid-binding proteins"/>
    <property type="match status" value="1"/>
</dbReference>
<dbReference type="PANTHER" id="PTHR10947:SF0">
    <property type="entry name" value="PHENYLALANINE--TRNA LIGASE BETA SUBUNIT"/>
    <property type="match status" value="1"/>
</dbReference>
<dbReference type="GO" id="GO:0009328">
    <property type="term" value="C:phenylalanine-tRNA ligase complex"/>
    <property type="evidence" value="ECO:0007669"/>
    <property type="project" value="TreeGrafter"/>
</dbReference>
<dbReference type="NCBIfam" id="TIGR00472">
    <property type="entry name" value="pheT_bact"/>
    <property type="match status" value="1"/>
</dbReference>
<evidence type="ECO:0000256" key="1">
    <source>
        <dbReference type="ARBA" id="ARBA00004496"/>
    </source>
</evidence>
<dbReference type="Gene3D" id="3.30.56.10">
    <property type="match status" value="2"/>
</dbReference>
<dbReference type="GO" id="GO:0016740">
    <property type="term" value="F:transferase activity"/>
    <property type="evidence" value="ECO:0007669"/>
    <property type="project" value="UniProtKB-ARBA"/>
</dbReference>
<dbReference type="Gene3D" id="3.30.930.10">
    <property type="entry name" value="Bira Bifunctional Protein, Domain 2"/>
    <property type="match status" value="1"/>
</dbReference>
<dbReference type="InterPro" id="IPR045864">
    <property type="entry name" value="aa-tRNA-synth_II/BPL/LPL"/>
</dbReference>
<dbReference type="Pfam" id="PF17759">
    <property type="entry name" value="tRNA_synthFbeta"/>
    <property type="match status" value="1"/>
</dbReference>
<organism evidence="20 21">
    <name type="scientific">Aerococcus suis</name>
    <dbReference type="NCBI Taxonomy" id="371602"/>
    <lineage>
        <taxon>Bacteria</taxon>
        <taxon>Bacillati</taxon>
        <taxon>Bacillota</taxon>
        <taxon>Bacilli</taxon>
        <taxon>Lactobacillales</taxon>
        <taxon>Aerococcaceae</taxon>
        <taxon>Aerococcus</taxon>
    </lineage>
</organism>
<dbReference type="InterPro" id="IPR004532">
    <property type="entry name" value="Phe-tRNA-ligase_IIc_bsu_bact"/>
</dbReference>
<dbReference type="SMART" id="SM00896">
    <property type="entry name" value="FDX-ACB"/>
    <property type="match status" value="1"/>
</dbReference>
<dbReference type="FunFam" id="3.30.70.380:FF:000001">
    <property type="entry name" value="Phenylalanine--tRNA ligase beta subunit"/>
    <property type="match status" value="1"/>
</dbReference>
<dbReference type="CDD" id="cd00769">
    <property type="entry name" value="PheRS_beta_core"/>
    <property type="match status" value="1"/>
</dbReference>
<dbReference type="SUPFAM" id="SSF55681">
    <property type="entry name" value="Class II aaRS and biotin synthetases"/>
    <property type="match status" value="1"/>
</dbReference>
<evidence type="ECO:0000256" key="4">
    <source>
        <dbReference type="ARBA" id="ARBA00022490"/>
    </source>
</evidence>
<dbReference type="Gene3D" id="3.50.40.10">
    <property type="entry name" value="Phenylalanyl-trna Synthetase, Chain B, domain 3"/>
    <property type="match status" value="1"/>
</dbReference>
<dbReference type="Proteomes" id="UP000243884">
    <property type="component" value="Unassembled WGS sequence"/>
</dbReference>
<keyword evidence="10 15" id="KW-0460">Magnesium</keyword>
<evidence type="ECO:0000256" key="2">
    <source>
        <dbReference type="ARBA" id="ARBA00008653"/>
    </source>
</evidence>
<keyword evidence="7 15" id="KW-0479">Metal-binding</keyword>
<dbReference type="InterPro" id="IPR002547">
    <property type="entry name" value="tRNA-bd_dom"/>
</dbReference>
<evidence type="ECO:0000256" key="9">
    <source>
        <dbReference type="ARBA" id="ARBA00022840"/>
    </source>
</evidence>
<dbReference type="SUPFAM" id="SSF46955">
    <property type="entry name" value="Putative DNA-binding domain"/>
    <property type="match status" value="1"/>
</dbReference>
<dbReference type="Pfam" id="PF03484">
    <property type="entry name" value="B5"/>
    <property type="match status" value="1"/>
</dbReference>
<evidence type="ECO:0000259" key="18">
    <source>
        <dbReference type="PROSITE" id="PS51447"/>
    </source>
</evidence>
<evidence type="ECO:0000256" key="14">
    <source>
        <dbReference type="ARBA" id="ARBA00049255"/>
    </source>
</evidence>
<feature type="domain" description="TRNA-binding" evidence="17">
    <location>
        <begin position="40"/>
        <end position="155"/>
    </location>
</feature>
<dbReference type="PROSITE" id="PS50886">
    <property type="entry name" value="TRBD"/>
    <property type="match status" value="1"/>
</dbReference>
<keyword evidence="9 15" id="KW-0067">ATP-binding</keyword>
<dbReference type="InterPro" id="IPR036690">
    <property type="entry name" value="Fdx_antiC-bd_sf"/>
</dbReference>
<dbReference type="InterPro" id="IPR009061">
    <property type="entry name" value="DNA-bd_dom_put_sf"/>
</dbReference>
<comment type="similarity">
    <text evidence="2 15">Belongs to the phenylalanyl-tRNA synthetase beta subunit family. Type 1 subfamily.</text>
</comment>
<dbReference type="NCBIfam" id="NF045760">
    <property type="entry name" value="YtpR"/>
    <property type="match status" value="1"/>
</dbReference>
<feature type="binding site" evidence="15">
    <location>
        <position position="469"/>
    </location>
    <ligand>
        <name>Mg(2+)</name>
        <dbReference type="ChEBI" id="CHEBI:18420"/>
        <note>shared with alpha subunit</note>
    </ligand>
</feature>
<gene>
    <name evidence="15" type="primary">pheT</name>
    <name evidence="20" type="ORF">SAMN04487984_0086</name>
</gene>
<keyword evidence="5 16" id="KW-0820">tRNA-binding</keyword>
<dbReference type="Pfam" id="PF03147">
    <property type="entry name" value="FDX-ACB"/>
    <property type="match status" value="1"/>
</dbReference>
<dbReference type="InterPro" id="IPR020825">
    <property type="entry name" value="Phe-tRNA_synthase-like_B3/B4"/>
</dbReference>
<dbReference type="STRING" id="371602.SAMN04487984_0086"/>
<evidence type="ECO:0000256" key="11">
    <source>
        <dbReference type="ARBA" id="ARBA00022884"/>
    </source>
</evidence>
<reference evidence="21" key="1">
    <citation type="submission" date="2017-04" db="EMBL/GenBank/DDBJ databases">
        <authorList>
            <person name="Varghese N."/>
            <person name="Submissions S."/>
        </authorList>
    </citation>
    <scope>NUCLEOTIDE SEQUENCE [LARGE SCALE GENOMIC DNA]</scope>
    <source>
        <strain evidence="21">DSM 21500</strain>
    </source>
</reference>
<evidence type="ECO:0000259" key="17">
    <source>
        <dbReference type="PROSITE" id="PS50886"/>
    </source>
</evidence>
<dbReference type="InterPro" id="IPR005146">
    <property type="entry name" value="B3/B4_tRNA-bd"/>
</dbReference>
<evidence type="ECO:0000256" key="12">
    <source>
        <dbReference type="ARBA" id="ARBA00022917"/>
    </source>
</evidence>
<comment type="cofactor">
    <cofactor evidence="15">
        <name>Mg(2+)</name>
        <dbReference type="ChEBI" id="CHEBI:18420"/>
    </cofactor>
    <text evidence="15">Binds 2 magnesium ions per tetramer.</text>
</comment>
<feature type="binding site" evidence="15">
    <location>
        <position position="473"/>
    </location>
    <ligand>
        <name>Mg(2+)</name>
        <dbReference type="ChEBI" id="CHEBI:18420"/>
        <note>shared with alpha subunit</note>
    </ligand>
</feature>
<accession>A0A1W1Y228</accession>
<evidence type="ECO:0000313" key="20">
    <source>
        <dbReference type="EMBL" id="SMC30197.1"/>
    </source>
</evidence>
<dbReference type="GO" id="GO:0000287">
    <property type="term" value="F:magnesium ion binding"/>
    <property type="evidence" value="ECO:0007669"/>
    <property type="project" value="UniProtKB-UniRule"/>
</dbReference>
<comment type="catalytic activity">
    <reaction evidence="14 15">
        <text>tRNA(Phe) + L-phenylalanine + ATP = L-phenylalanyl-tRNA(Phe) + AMP + diphosphate + H(+)</text>
        <dbReference type="Rhea" id="RHEA:19413"/>
        <dbReference type="Rhea" id="RHEA-COMP:9668"/>
        <dbReference type="Rhea" id="RHEA-COMP:9699"/>
        <dbReference type="ChEBI" id="CHEBI:15378"/>
        <dbReference type="ChEBI" id="CHEBI:30616"/>
        <dbReference type="ChEBI" id="CHEBI:33019"/>
        <dbReference type="ChEBI" id="CHEBI:58095"/>
        <dbReference type="ChEBI" id="CHEBI:78442"/>
        <dbReference type="ChEBI" id="CHEBI:78531"/>
        <dbReference type="ChEBI" id="CHEBI:456215"/>
        <dbReference type="EC" id="6.1.1.20"/>
    </reaction>
</comment>
<dbReference type="FunFam" id="3.30.930.10:FF:000022">
    <property type="entry name" value="Phenylalanine--tRNA ligase beta subunit"/>
    <property type="match status" value="1"/>
</dbReference>
<feature type="binding site" evidence="15">
    <location>
        <position position="472"/>
    </location>
    <ligand>
        <name>Mg(2+)</name>
        <dbReference type="ChEBI" id="CHEBI:18420"/>
        <note>shared with alpha subunit</note>
    </ligand>
</feature>
<evidence type="ECO:0000256" key="10">
    <source>
        <dbReference type="ARBA" id="ARBA00022842"/>
    </source>
</evidence>
<dbReference type="InterPro" id="IPR012340">
    <property type="entry name" value="NA-bd_OB-fold"/>
</dbReference>
<keyword evidence="12 15" id="KW-0648">Protein biosynthesis</keyword>
<name>A0A1W1Y228_9LACT</name>
<dbReference type="GO" id="GO:0006432">
    <property type="term" value="P:phenylalanyl-tRNA aminoacylation"/>
    <property type="evidence" value="ECO:0007669"/>
    <property type="project" value="UniProtKB-UniRule"/>
</dbReference>
<dbReference type="InterPro" id="IPR045060">
    <property type="entry name" value="Phe-tRNA-ligase_IIc_bsu"/>
</dbReference>
<evidence type="ECO:0000256" key="13">
    <source>
        <dbReference type="ARBA" id="ARBA00023146"/>
    </source>
</evidence>
<dbReference type="InterPro" id="IPR005147">
    <property type="entry name" value="tRNA_synthase_B5-dom"/>
</dbReference>
<dbReference type="GO" id="GO:0140096">
    <property type="term" value="F:catalytic activity, acting on a protein"/>
    <property type="evidence" value="ECO:0007669"/>
    <property type="project" value="UniProtKB-ARBA"/>
</dbReference>
<keyword evidence="6 15" id="KW-0436">Ligase</keyword>
<evidence type="ECO:0000256" key="15">
    <source>
        <dbReference type="HAMAP-Rule" id="MF_00283"/>
    </source>
</evidence>
<dbReference type="PROSITE" id="PS51447">
    <property type="entry name" value="FDX_ACB"/>
    <property type="match status" value="1"/>
</dbReference>
<dbReference type="GO" id="GO:0000049">
    <property type="term" value="F:tRNA binding"/>
    <property type="evidence" value="ECO:0007669"/>
    <property type="project" value="UniProtKB-UniRule"/>
</dbReference>
<dbReference type="FunFam" id="3.30.56.10:FF:000002">
    <property type="entry name" value="Phenylalanine--tRNA ligase beta subunit"/>
    <property type="match status" value="1"/>
</dbReference>
<feature type="domain" description="FDX-ACB" evidence="18">
    <location>
        <begin position="716"/>
        <end position="809"/>
    </location>
</feature>
<keyword evidence="8 15" id="KW-0547">Nucleotide-binding</keyword>
<evidence type="ECO:0000256" key="3">
    <source>
        <dbReference type="ARBA" id="ARBA00011209"/>
    </source>
</evidence>
<evidence type="ECO:0000256" key="7">
    <source>
        <dbReference type="ARBA" id="ARBA00022723"/>
    </source>
</evidence>
<evidence type="ECO:0000259" key="19">
    <source>
        <dbReference type="PROSITE" id="PS51483"/>
    </source>
</evidence>
<dbReference type="FunFam" id="3.50.40.10:FF:000001">
    <property type="entry name" value="Phenylalanine--tRNA ligase beta subunit"/>
    <property type="match status" value="1"/>
</dbReference>
<protein>
    <recommendedName>
        <fullName evidence="15">Phenylalanine--tRNA ligase beta subunit</fullName>
        <ecNumber evidence="15">6.1.1.20</ecNumber>
    </recommendedName>
    <alternativeName>
        <fullName evidence="15">Phenylalanyl-tRNA synthetase beta subunit</fullName>
        <shortName evidence="15">PheRS</shortName>
    </alternativeName>
</protein>
<sequence length="809" mass="89681">MKISKTWLNEYVPVADIPASEFAERLSRTGIEVDGVENIGAGLKKIVVGHVLSMEKHPDADKLNICQIDVGEEEPYQIVCGAPNIAPNQKVIVAMPGSRIKDNVKIKKSKLRGVKSNGMVCSLEELGFSEAVISKAYADGIYVLPADAQPGDSVIDYLNLDDDIVELDITPNRADALSMMGTAYEVGAVYNKDVTVSHIDTSDYEQASLGDDLKLSVTDTDKVPAYYAYLVKNVTVKPSPLWLQVRLMKAGIRPMNNIVDITNYVLMEYGQPLHAFDYDKLPSHTIETRMANNGEELVTLDEETRELSEEDIVITDGERPIALAGVMGGLDTEITDNTTNVLIEAATFNPVNIRKTARKFGLRSESSLRNERGINIDTIAETGARAAELMHKLADGEVVLGRESVEALDFTPQTVTSSLSFINHRLGTDLDYDTLTQIFNQLGFSLTGSAEHFTVTIPNRRWDISIPADLVEEVARIYGYDKLPATLPESKSVNAGLTPWQAYKRQTNQLMRTLGFDQAIAYSLTSEKKQPIMQIHESHPVALDFPMSDDRRLLRTNLTTALLDVVQYNTARQTKNVQVYEIGQVFSWEDDNELPSANTHLAAVWTGMKSEKTWNTAKEAISFFDMKGVVETILTKANREAEITYEAVSDYADMHPGQTAKVLATTNDETIELGYMGKLHPDTAKNYDLKNTFVFEMSLEAIFNLPEKQVVQMPLPKHPGSSRDIALLVSDEVTHETITQVIRSASDGPLVAIELFDIYRGENIESGKKSMAYSLAYLNPETTLTDEEISSDVDKITTALQTELNAEIR</sequence>
<dbReference type="Pfam" id="PF01588">
    <property type="entry name" value="tRNA_bind"/>
    <property type="match status" value="1"/>
</dbReference>
<feature type="binding site" evidence="15">
    <location>
        <position position="463"/>
    </location>
    <ligand>
        <name>Mg(2+)</name>
        <dbReference type="ChEBI" id="CHEBI:18420"/>
        <note>shared with alpha subunit</note>
    </ligand>
</feature>
<evidence type="ECO:0000256" key="8">
    <source>
        <dbReference type="ARBA" id="ARBA00022741"/>
    </source>
</evidence>
<keyword evidence="4 15" id="KW-0963">Cytoplasm</keyword>
<dbReference type="SUPFAM" id="SSF50249">
    <property type="entry name" value="Nucleic acid-binding proteins"/>
    <property type="match status" value="1"/>
</dbReference>
<dbReference type="HAMAP" id="MF_00283">
    <property type="entry name" value="Phe_tRNA_synth_beta1"/>
    <property type="match status" value="1"/>
</dbReference>
<keyword evidence="11 16" id="KW-0694">RNA-binding</keyword>
<comment type="subunit">
    <text evidence="3 15">Tetramer of two alpha and two beta subunits.</text>
</comment>
<evidence type="ECO:0000256" key="5">
    <source>
        <dbReference type="ARBA" id="ARBA00022555"/>
    </source>
</evidence>
<dbReference type="CDD" id="cd02796">
    <property type="entry name" value="tRNA_bind_bactPheRS"/>
    <property type="match status" value="1"/>
</dbReference>
<dbReference type="SUPFAM" id="SSF56037">
    <property type="entry name" value="PheT/TilS domain"/>
    <property type="match status" value="1"/>
</dbReference>
<dbReference type="EC" id="6.1.1.20" evidence="15"/>
<evidence type="ECO:0000256" key="6">
    <source>
        <dbReference type="ARBA" id="ARBA00022598"/>
    </source>
</evidence>
<dbReference type="SUPFAM" id="SSF54991">
    <property type="entry name" value="Anticodon-binding domain of PheRS"/>
    <property type="match status" value="1"/>
</dbReference>
<dbReference type="InterPro" id="IPR033714">
    <property type="entry name" value="tRNA_bind_bactPheRS"/>
</dbReference>
<feature type="domain" description="B5" evidence="19">
    <location>
        <begin position="410"/>
        <end position="485"/>
    </location>
</feature>
<evidence type="ECO:0000256" key="16">
    <source>
        <dbReference type="PROSITE-ProRule" id="PRU00209"/>
    </source>
</evidence>
<evidence type="ECO:0000313" key="21">
    <source>
        <dbReference type="Proteomes" id="UP000243884"/>
    </source>
</evidence>
<dbReference type="InterPro" id="IPR041616">
    <property type="entry name" value="PheRS_beta_core"/>
</dbReference>
<dbReference type="FunFam" id="2.40.50.140:FF:000045">
    <property type="entry name" value="Phenylalanine--tRNA ligase beta subunit"/>
    <property type="match status" value="1"/>
</dbReference>
<proteinExistence type="inferred from homology"/>
<dbReference type="PROSITE" id="PS51483">
    <property type="entry name" value="B5"/>
    <property type="match status" value="1"/>
</dbReference>
<dbReference type="EMBL" id="FWXK01000001">
    <property type="protein sequence ID" value="SMC30197.1"/>
    <property type="molecule type" value="Genomic_DNA"/>
</dbReference>
<keyword evidence="13 15" id="KW-0030">Aminoacyl-tRNA synthetase</keyword>
<comment type="subcellular location">
    <subcellularLocation>
        <location evidence="1 15">Cytoplasm</location>
    </subcellularLocation>
</comment>
<dbReference type="SMART" id="SM00873">
    <property type="entry name" value="B3_4"/>
    <property type="match status" value="1"/>
</dbReference>
<dbReference type="GO" id="GO:0005524">
    <property type="term" value="F:ATP binding"/>
    <property type="evidence" value="ECO:0007669"/>
    <property type="project" value="UniProtKB-UniRule"/>
</dbReference>
<dbReference type="AlphaFoldDB" id="A0A1W1Y228"/>
<dbReference type="Gene3D" id="3.30.70.380">
    <property type="entry name" value="Ferrodoxin-fold anticodon-binding domain"/>
    <property type="match status" value="1"/>
</dbReference>
<dbReference type="OrthoDB" id="9805455at2"/>
<keyword evidence="21" id="KW-1185">Reference proteome</keyword>
<dbReference type="PANTHER" id="PTHR10947">
    <property type="entry name" value="PHENYLALANYL-TRNA SYNTHETASE BETA CHAIN AND LEUCINE-RICH REPEAT-CONTAINING PROTEIN 47"/>
    <property type="match status" value="1"/>
</dbReference>
<dbReference type="Pfam" id="PF03483">
    <property type="entry name" value="B3_4"/>
    <property type="match status" value="1"/>
</dbReference>
<dbReference type="InterPro" id="IPR005121">
    <property type="entry name" value="Fdx_antiC-bd"/>
</dbReference>